<keyword evidence="3" id="KW-1185">Reference proteome</keyword>
<evidence type="ECO:0000313" key="3">
    <source>
        <dbReference type="Proteomes" id="UP000294689"/>
    </source>
</evidence>
<evidence type="ECO:0000256" key="1">
    <source>
        <dbReference type="SAM" id="MobiDB-lite"/>
    </source>
</evidence>
<dbReference type="AlphaFoldDB" id="A0A4R7PHB2"/>
<protein>
    <submittedName>
        <fullName evidence="2">Uncharacterized protein</fullName>
    </submittedName>
</protein>
<feature type="region of interest" description="Disordered" evidence="1">
    <location>
        <begin position="43"/>
        <end position="62"/>
    </location>
</feature>
<dbReference type="Proteomes" id="UP000294689">
    <property type="component" value="Unassembled WGS sequence"/>
</dbReference>
<gene>
    <name evidence="2" type="ORF">BXY82_3140</name>
</gene>
<feature type="compositionally biased region" description="Polar residues" evidence="1">
    <location>
        <begin position="43"/>
        <end position="52"/>
    </location>
</feature>
<dbReference type="RefSeq" id="WP_133759099.1">
    <property type="nucleotide sequence ID" value="NZ_SOBW01000013.1"/>
</dbReference>
<evidence type="ECO:0000313" key="2">
    <source>
        <dbReference type="EMBL" id="TDU33705.1"/>
    </source>
</evidence>
<organism evidence="2 3">
    <name type="scientific">Gelidibacter sediminis</name>
    <dbReference type="NCBI Taxonomy" id="1608710"/>
    <lineage>
        <taxon>Bacteria</taxon>
        <taxon>Pseudomonadati</taxon>
        <taxon>Bacteroidota</taxon>
        <taxon>Flavobacteriia</taxon>
        <taxon>Flavobacteriales</taxon>
        <taxon>Flavobacteriaceae</taxon>
        <taxon>Gelidibacter</taxon>
    </lineage>
</organism>
<reference evidence="2 3" key="1">
    <citation type="submission" date="2019-03" db="EMBL/GenBank/DDBJ databases">
        <title>Genomic Encyclopedia of Archaeal and Bacterial Type Strains, Phase II (KMG-II): from individual species to whole genera.</title>
        <authorList>
            <person name="Goeker M."/>
        </authorList>
    </citation>
    <scope>NUCLEOTIDE SEQUENCE [LARGE SCALE GENOMIC DNA]</scope>
    <source>
        <strain evidence="2 3">DSM 28135</strain>
    </source>
</reference>
<accession>A0A4R7PHB2</accession>
<dbReference type="OrthoDB" id="1435947at2"/>
<name>A0A4R7PHB2_9FLAO</name>
<sequence>MKLFKQILTLLIVGAIIYSCSNEIELDSFVNYNQIEQIYQKNGKGNTKGNSRLSEDDPSNDPIESIEYQDVEIIESIESNNLDESEAMQLLSPHLNNSLTFFYNRGFSQAELINEFGSLDNPNIVAAADGLRKIEAVHPDNNISNRMEPDYYDCLLRAVGIDAVIELFNGKVTKEIAKKAIRKVVGRTMGWVGAAIAVYEFGSCMNWY</sequence>
<comment type="caution">
    <text evidence="2">The sequence shown here is derived from an EMBL/GenBank/DDBJ whole genome shotgun (WGS) entry which is preliminary data.</text>
</comment>
<proteinExistence type="predicted"/>
<dbReference type="PROSITE" id="PS51257">
    <property type="entry name" value="PROKAR_LIPOPROTEIN"/>
    <property type="match status" value="1"/>
</dbReference>
<dbReference type="EMBL" id="SOBW01000013">
    <property type="protein sequence ID" value="TDU33705.1"/>
    <property type="molecule type" value="Genomic_DNA"/>
</dbReference>